<evidence type="ECO:0000256" key="7">
    <source>
        <dbReference type="ARBA" id="ARBA00022777"/>
    </source>
</evidence>
<keyword evidence="4 12" id="KW-0812">Transmembrane</keyword>
<gene>
    <name evidence="14" type="ORF">FSB_LOCUS61387</name>
</gene>
<dbReference type="PROSITE" id="PS00108">
    <property type="entry name" value="PROTEIN_KINASE_ST"/>
    <property type="match status" value="1"/>
</dbReference>
<dbReference type="EMBL" id="OIVN01006458">
    <property type="protein sequence ID" value="SPD33505.1"/>
    <property type="molecule type" value="Genomic_DNA"/>
</dbReference>
<evidence type="ECO:0000256" key="3">
    <source>
        <dbReference type="ARBA" id="ARBA00022679"/>
    </source>
</evidence>
<dbReference type="PANTHER" id="PTHR46008">
    <property type="entry name" value="LEAF RUST 10 DISEASE-RESISTANCE LOCUS RECEPTOR-LIKE PROTEIN KINASE-LIKE 1.4"/>
    <property type="match status" value="1"/>
</dbReference>
<dbReference type="PROSITE" id="PS50011">
    <property type="entry name" value="PROTEIN_KINASE_DOM"/>
    <property type="match status" value="1"/>
</dbReference>
<dbReference type="SUPFAM" id="SSF56112">
    <property type="entry name" value="Protein kinase-like (PK-like)"/>
    <property type="match status" value="1"/>
</dbReference>
<dbReference type="GO" id="GO:0005886">
    <property type="term" value="C:plasma membrane"/>
    <property type="evidence" value="ECO:0007669"/>
    <property type="project" value="UniProtKB-ARBA"/>
</dbReference>
<keyword evidence="11" id="KW-0325">Glycoprotein</keyword>
<dbReference type="Gene3D" id="3.30.200.20">
    <property type="entry name" value="Phosphorylase Kinase, domain 1"/>
    <property type="match status" value="1"/>
</dbReference>
<keyword evidence="9 12" id="KW-1133">Transmembrane helix</keyword>
<name>A0A2N9JA51_FAGSY</name>
<protein>
    <recommendedName>
        <fullName evidence="13">Protein kinase domain-containing protein</fullName>
    </recommendedName>
</protein>
<evidence type="ECO:0000259" key="13">
    <source>
        <dbReference type="PROSITE" id="PS50011"/>
    </source>
</evidence>
<evidence type="ECO:0000256" key="9">
    <source>
        <dbReference type="ARBA" id="ARBA00022989"/>
    </source>
</evidence>
<keyword evidence="3" id="KW-0808">Transferase</keyword>
<evidence type="ECO:0000256" key="11">
    <source>
        <dbReference type="ARBA" id="ARBA00023180"/>
    </source>
</evidence>
<evidence type="ECO:0000256" key="5">
    <source>
        <dbReference type="ARBA" id="ARBA00022729"/>
    </source>
</evidence>
<dbReference type="PANTHER" id="PTHR46008:SF2">
    <property type="entry name" value="LEAF RUST 10 DISEASE-RESISTANCE LOCUS RECEPTOR-LIKE PROTEIN KINASE-LIKE 1.4"/>
    <property type="match status" value="1"/>
</dbReference>
<evidence type="ECO:0000256" key="10">
    <source>
        <dbReference type="ARBA" id="ARBA00023136"/>
    </source>
</evidence>
<comment type="subcellular location">
    <subcellularLocation>
        <location evidence="1">Membrane</location>
        <topology evidence="1">Single-pass membrane protein</topology>
    </subcellularLocation>
</comment>
<keyword evidence="5" id="KW-0732">Signal</keyword>
<feature type="domain" description="Protein kinase" evidence="13">
    <location>
        <begin position="123"/>
        <end position="422"/>
    </location>
</feature>
<keyword evidence="10 12" id="KW-0472">Membrane</keyword>
<dbReference type="Gene3D" id="1.10.510.10">
    <property type="entry name" value="Transferase(Phosphotransferase) domain 1"/>
    <property type="match status" value="1"/>
</dbReference>
<proteinExistence type="predicted"/>
<evidence type="ECO:0000256" key="6">
    <source>
        <dbReference type="ARBA" id="ARBA00022741"/>
    </source>
</evidence>
<dbReference type="GO" id="GO:0005524">
    <property type="term" value="F:ATP binding"/>
    <property type="evidence" value="ECO:0007669"/>
    <property type="project" value="UniProtKB-KW"/>
</dbReference>
<evidence type="ECO:0000256" key="1">
    <source>
        <dbReference type="ARBA" id="ARBA00004167"/>
    </source>
</evidence>
<dbReference type="InterPro" id="IPR000719">
    <property type="entry name" value="Prot_kinase_dom"/>
</dbReference>
<keyword evidence="7" id="KW-0418">Kinase</keyword>
<evidence type="ECO:0000256" key="4">
    <source>
        <dbReference type="ARBA" id="ARBA00022692"/>
    </source>
</evidence>
<accession>A0A2N9JA51</accession>
<evidence type="ECO:0000313" key="14">
    <source>
        <dbReference type="EMBL" id="SPD33505.1"/>
    </source>
</evidence>
<evidence type="ECO:0000256" key="8">
    <source>
        <dbReference type="ARBA" id="ARBA00022840"/>
    </source>
</evidence>
<keyword evidence="2" id="KW-0723">Serine/threonine-protein kinase</keyword>
<dbReference type="InterPro" id="IPR011009">
    <property type="entry name" value="Kinase-like_dom_sf"/>
</dbReference>
<dbReference type="FunFam" id="1.10.510.10:FF:000161">
    <property type="entry name" value="Wall-associated receptor kinase-like 20"/>
    <property type="match status" value="1"/>
</dbReference>
<dbReference type="Pfam" id="PF07714">
    <property type="entry name" value="PK_Tyr_Ser-Thr"/>
    <property type="match status" value="1"/>
</dbReference>
<organism evidence="14">
    <name type="scientific">Fagus sylvatica</name>
    <name type="common">Beechnut</name>
    <dbReference type="NCBI Taxonomy" id="28930"/>
    <lineage>
        <taxon>Eukaryota</taxon>
        <taxon>Viridiplantae</taxon>
        <taxon>Streptophyta</taxon>
        <taxon>Embryophyta</taxon>
        <taxon>Tracheophyta</taxon>
        <taxon>Spermatophyta</taxon>
        <taxon>Magnoliopsida</taxon>
        <taxon>eudicotyledons</taxon>
        <taxon>Gunneridae</taxon>
        <taxon>Pentapetalae</taxon>
        <taxon>rosids</taxon>
        <taxon>fabids</taxon>
        <taxon>Fagales</taxon>
        <taxon>Fagaceae</taxon>
        <taxon>Fagus</taxon>
    </lineage>
</organism>
<dbReference type="SMART" id="SM00220">
    <property type="entry name" value="S_TKc"/>
    <property type="match status" value="1"/>
</dbReference>
<evidence type="ECO:0000256" key="2">
    <source>
        <dbReference type="ARBA" id="ARBA00022527"/>
    </source>
</evidence>
<keyword evidence="6" id="KW-0547">Nucleotide-binding</keyword>
<dbReference type="InterPro" id="IPR008271">
    <property type="entry name" value="Ser/Thr_kinase_AS"/>
</dbReference>
<keyword evidence="8" id="KW-0067">ATP-binding</keyword>
<reference evidence="14" key="1">
    <citation type="submission" date="2018-02" db="EMBL/GenBank/DDBJ databases">
        <authorList>
            <person name="Cohen D.B."/>
            <person name="Kent A.D."/>
        </authorList>
    </citation>
    <scope>NUCLEOTIDE SEQUENCE</scope>
</reference>
<dbReference type="AlphaFoldDB" id="A0A2N9JA51"/>
<feature type="transmembrane region" description="Helical" evidence="12">
    <location>
        <begin position="54"/>
        <end position="75"/>
    </location>
</feature>
<dbReference type="GO" id="GO:0004674">
    <property type="term" value="F:protein serine/threonine kinase activity"/>
    <property type="evidence" value="ECO:0007669"/>
    <property type="project" value="UniProtKB-KW"/>
</dbReference>
<evidence type="ECO:0000256" key="12">
    <source>
        <dbReference type="SAM" id="Phobius"/>
    </source>
</evidence>
<dbReference type="InterPro" id="IPR001245">
    <property type="entry name" value="Ser-Thr/Tyr_kinase_cat_dom"/>
</dbReference>
<sequence>MSIQIKMNWFSLLSAEFDLEVHVSDACSSCYGRRGTCEVQKEDKDKFYCVEKKGVGCTVIFMLFVFFIFIIRHYYKKKYASSNLLARNTYSDPSSRSEVDVGNVYFGVPVFSYSELVEATNNFDLEKELGDGGFGTVYHGKMINSLLQFSRSPKLQCKLSKEKGKLHDGREVAVKRLYGHNYRRVEQFENEVEILTRLRHKNLVSLYGCTSRHCRELLLVYEYIPNGTVADHIHGNRAIPGSLKWPTRMSIALETATALAYLHASDIIHRDIKTNNILLDNNFCVKVADFGLSRLFPNDVSHVSTAPQGTPGYLDPEYHQCYQLTSKSDVYSFGVVLIELISSLPAVDIFRHNHEINLANLAINKIQKCAFHELIDPHLGFQSDDVVKTMAILVAELAFRCLQQDKDMRPSMDEVLEALKTIQSGEDAREDQEMAYDDDGVLECTATSFTGSL</sequence>